<keyword evidence="3" id="KW-1185">Reference proteome</keyword>
<evidence type="ECO:0000313" key="2">
    <source>
        <dbReference type="EMBL" id="KAG9477566.1"/>
    </source>
</evidence>
<proteinExistence type="predicted"/>
<accession>A0A8J6EZL8</accession>
<protein>
    <submittedName>
        <fullName evidence="2">Uncharacterized protein</fullName>
    </submittedName>
</protein>
<dbReference type="EMBL" id="WNTK01000010">
    <property type="protein sequence ID" value="KAG9477566.1"/>
    <property type="molecule type" value="Genomic_DNA"/>
</dbReference>
<evidence type="ECO:0000313" key="3">
    <source>
        <dbReference type="Proteomes" id="UP000770717"/>
    </source>
</evidence>
<organism evidence="2 3">
    <name type="scientific">Eleutherodactylus coqui</name>
    <name type="common">Puerto Rican coqui</name>
    <dbReference type="NCBI Taxonomy" id="57060"/>
    <lineage>
        <taxon>Eukaryota</taxon>
        <taxon>Metazoa</taxon>
        <taxon>Chordata</taxon>
        <taxon>Craniata</taxon>
        <taxon>Vertebrata</taxon>
        <taxon>Euteleostomi</taxon>
        <taxon>Amphibia</taxon>
        <taxon>Batrachia</taxon>
        <taxon>Anura</taxon>
        <taxon>Neobatrachia</taxon>
        <taxon>Hyloidea</taxon>
        <taxon>Eleutherodactylidae</taxon>
        <taxon>Eleutherodactylinae</taxon>
        <taxon>Eleutherodactylus</taxon>
        <taxon>Eleutherodactylus</taxon>
    </lineage>
</organism>
<dbReference type="AlphaFoldDB" id="A0A8J6EZL8"/>
<name>A0A8J6EZL8_ELECQ</name>
<sequence>MAKLAALAQSGSSPLLYGAPCSSAPSRADSSQSGGWNRQWTAQKSCGPRRKRPSSAVSREVTGARGFR</sequence>
<evidence type="ECO:0000256" key="1">
    <source>
        <dbReference type="SAM" id="MobiDB-lite"/>
    </source>
</evidence>
<comment type="caution">
    <text evidence="2">The sequence shown here is derived from an EMBL/GenBank/DDBJ whole genome shotgun (WGS) entry which is preliminary data.</text>
</comment>
<gene>
    <name evidence="2" type="ORF">GDO78_002777</name>
</gene>
<reference evidence="2" key="1">
    <citation type="thesis" date="2020" institute="ProQuest LLC" country="789 East Eisenhower Parkway, Ann Arbor, MI, USA">
        <title>Comparative Genomics and Chromosome Evolution.</title>
        <authorList>
            <person name="Mudd A.B."/>
        </authorList>
    </citation>
    <scope>NUCLEOTIDE SEQUENCE</scope>
    <source>
        <strain evidence="2">HN-11 Male</strain>
        <tissue evidence="2">Kidney and liver</tissue>
    </source>
</reference>
<feature type="compositionally biased region" description="Low complexity" evidence="1">
    <location>
        <begin position="19"/>
        <end position="33"/>
    </location>
</feature>
<feature type="region of interest" description="Disordered" evidence="1">
    <location>
        <begin position="1"/>
        <end position="68"/>
    </location>
</feature>
<feature type="compositionally biased region" description="Polar residues" evidence="1">
    <location>
        <begin position="34"/>
        <end position="44"/>
    </location>
</feature>
<dbReference type="Proteomes" id="UP000770717">
    <property type="component" value="Unassembled WGS sequence"/>
</dbReference>